<proteinExistence type="predicted"/>
<accession>A0A7W3QQB0</accession>
<dbReference type="RefSeq" id="WP_182847523.1">
    <property type="nucleotide sequence ID" value="NZ_BAAALP010000028.1"/>
</dbReference>
<evidence type="ECO:0008006" key="3">
    <source>
        <dbReference type="Google" id="ProtNLM"/>
    </source>
</evidence>
<evidence type="ECO:0000313" key="1">
    <source>
        <dbReference type="EMBL" id="MBA8955529.1"/>
    </source>
</evidence>
<reference evidence="1 2" key="1">
    <citation type="submission" date="2020-08" db="EMBL/GenBank/DDBJ databases">
        <title>Genomic Encyclopedia of Type Strains, Phase IV (KMG-IV): sequencing the most valuable type-strain genomes for metagenomic binning, comparative biology and taxonomic classification.</title>
        <authorList>
            <person name="Goeker M."/>
        </authorList>
    </citation>
    <scope>NUCLEOTIDE SEQUENCE [LARGE SCALE GENOMIC DNA]</scope>
    <source>
        <strain evidence="1 2">DSM 44197</strain>
    </source>
</reference>
<comment type="caution">
    <text evidence="1">The sequence shown here is derived from an EMBL/GenBank/DDBJ whole genome shotgun (WGS) entry which is preliminary data.</text>
</comment>
<keyword evidence="2" id="KW-1185">Reference proteome</keyword>
<dbReference type="EMBL" id="JACJIA010000012">
    <property type="protein sequence ID" value="MBA8955529.1"/>
    <property type="molecule type" value="Genomic_DNA"/>
</dbReference>
<organism evidence="1 2">
    <name type="scientific">Actinomadura namibiensis</name>
    <dbReference type="NCBI Taxonomy" id="182080"/>
    <lineage>
        <taxon>Bacteria</taxon>
        <taxon>Bacillati</taxon>
        <taxon>Actinomycetota</taxon>
        <taxon>Actinomycetes</taxon>
        <taxon>Streptosporangiales</taxon>
        <taxon>Thermomonosporaceae</taxon>
        <taxon>Actinomadura</taxon>
    </lineage>
</organism>
<dbReference type="Proteomes" id="UP000572680">
    <property type="component" value="Unassembled WGS sequence"/>
</dbReference>
<name>A0A7W3QQB0_ACTNM</name>
<sequence length="108" mass="11679">MAPELDVDPKVIKRGGEGIHSAAQRLRSEWQAFQGELQGHGEPWGGDMIGMLIGGCYGAIYEAAVECIESNIDGLKDYADGTVEMASVYFQAEDGSTVEVNRVRQMLG</sequence>
<dbReference type="AlphaFoldDB" id="A0A7W3QQB0"/>
<gene>
    <name evidence="1" type="ORF">HNR61_007205</name>
</gene>
<protein>
    <recommendedName>
        <fullName evidence="3">WXG100 family type VII secretion target</fullName>
    </recommendedName>
</protein>
<dbReference type="Gene3D" id="1.10.287.1060">
    <property type="entry name" value="ESAT-6-like"/>
    <property type="match status" value="1"/>
</dbReference>
<evidence type="ECO:0000313" key="2">
    <source>
        <dbReference type="Proteomes" id="UP000572680"/>
    </source>
</evidence>